<name>A0A6J4VSP2_9BACT</name>
<reference evidence="2" key="1">
    <citation type="submission" date="2020-02" db="EMBL/GenBank/DDBJ databases">
        <authorList>
            <person name="Meier V. D."/>
        </authorList>
    </citation>
    <scope>NUCLEOTIDE SEQUENCE</scope>
    <source>
        <strain evidence="2">AVDCRST_MAG88</strain>
    </source>
</reference>
<dbReference type="AlphaFoldDB" id="A0A6J4VSP2"/>
<protein>
    <submittedName>
        <fullName evidence="2">Uncharacterized protein</fullName>
    </submittedName>
</protein>
<feature type="region of interest" description="Disordered" evidence="1">
    <location>
        <begin position="165"/>
        <end position="188"/>
    </location>
</feature>
<sequence>MPRDRAARARRGRPSGGGRCHRSRRGSRRLRGGPGRAGRREHAGTNDHHDGNQELHARLPLDRRYVRREPLEEANHRGRDGYCDPESRPCYRIHPRPVHPGAAAEPGSARALTTPGVLRSGASRTPYPRRTPDRQPEPSPRETGTTAPYSHVRVAHYPHVRVEYTVDSGPTPGPRWRPYRGSRMRPLW</sequence>
<gene>
    <name evidence="2" type="ORF">AVDCRST_MAG88-4299</name>
</gene>
<evidence type="ECO:0000256" key="1">
    <source>
        <dbReference type="SAM" id="MobiDB-lite"/>
    </source>
</evidence>
<dbReference type="EMBL" id="CADCWM010001076">
    <property type="protein sequence ID" value="CAA9587953.1"/>
    <property type="molecule type" value="Genomic_DNA"/>
</dbReference>
<evidence type="ECO:0000313" key="2">
    <source>
        <dbReference type="EMBL" id="CAA9587953.1"/>
    </source>
</evidence>
<accession>A0A6J4VSP2</accession>
<organism evidence="2">
    <name type="scientific">uncultured Thermomicrobiales bacterium</name>
    <dbReference type="NCBI Taxonomy" id="1645740"/>
    <lineage>
        <taxon>Bacteria</taxon>
        <taxon>Pseudomonadati</taxon>
        <taxon>Thermomicrobiota</taxon>
        <taxon>Thermomicrobia</taxon>
        <taxon>Thermomicrobiales</taxon>
        <taxon>environmental samples</taxon>
    </lineage>
</organism>
<feature type="compositionally biased region" description="Basic and acidic residues" evidence="1">
    <location>
        <begin position="130"/>
        <end position="140"/>
    </location>
</feature>
<feature type="compositionally biased region" description="Basic residues" evidence="1">
    <location>
        <begin position="8"/>
        <end position="31"/>
    </location>
</feature>
<feature type="compositionally biased region" description="Basic and acidic residues" evidence="1">
    <location>
        <begin position="38"/>
        <end position="89"/>
    </location>
</feature>
<feature type="compositionally biased region" description="Basic residues" evidence="1">
    <location>
        <begin position="177"/>
        <end position="188"/>
    </location>
</feature>
<feature type="region of interest" description="Disordered" evidence="1">
    <location>
        <begin position="1"/>
        <end position="151"/>
    </location>
</feature>
<proteinExistence type="predicted"/>